<evidence type="ECO:0000256" key="2">
    <source>
        <dbReference type="ARBA" id="ARBA00022574"/>
    </source>
</evidence>
<gene>
    <name evidence="4" type="ORF">PHYBLDRAFT_100890</name>
</gene>
<dbReference type="GO" id="GO:0030127">
    <property type="term" value="C:COPII vesicle coat"/>
    <property type="evidence" value="ECO:0007669"/>
    <property type="project" value="TreeGrafter"/>
</dbReference>
<dbReference type="OrthoDB" id="542917at2759"/>
<keyword evidence="5" id="KW-1185">Reference proteome</keyword>
<proteinExistence type="predicted"/>
<keyword evidence="2" id="KW-0853">WD repeat</keyword>
<accession>A0A162V5N1</accession>
<dbReference type="PANTHER" id="PTHR13923">
    <property type="entry name" value="SEC31-RELATED PROTEIN"/>
    <property type="match status" value="1"/>
</dbReference>
<evidence type="ECO:0000313" key="5">
    <source>
        <dbReference type="Proteomes" id="UP000077315"/>
    </source>
</evidence>
<dbReference type="InterPro" id="IPR040251">
    <property type="entry name" value="SEC31-like"/>
</dbReference>
<dbReference type="EMBL" id="KV440972">
    <property type="protein sequence ID" value="OAD80163.1"/>
    <property type="molecule type" value="Genomic_DNA"/>
</dbReference>
<feature type="non-terminal residue" evidence="4">
    <location>
        <position position="1"/>
    </location>
</feature>
<dbReference type="GO" id="GO:0090110">
    <property type="term" value="P:COPII-coated vesicle cargo loading"/>
    <property type="evidence" value="ECO:0007669"/>
    <property type="project" value="TreeGrafter"/>
</dbReference>
<protein>
    <submittedName>
        <fullName evidence="4">Uncharacterized protein</fullName>
    </submittedName>
</protein>
<keyword evidence="1" id="KW-0813">Transport</keyword>
<dbReference type="GeneID" id="28988519"/>
<dbReference type="RefSeq" id="XP_018298203.1">
    <property type="nucleotide sequence ID" value="XM_018427613.1"/>
</dbReference>
<reference evidence="5" key="1">
    <citation type="submission" date="2015-06" db="EMBL/GenBank/DDBJ databases">
        <title>Expansion of signal transduction pathways in fungi by whole-genome duplication.</title>
        <authorList>
            <consortium name="DOE Joint Genome Institute"/>
            <person name="Corrochano L.M."/>
            <person name="Kuo A."/>
            <person name="Marcet-Houben M."/>
            <person name="Polaino S."/>
            <person name="Salamov A."/>
            <person name="Villalobos J.M."/>
            <person name="Alvarez M.I."/>
            <person name="Avalos J."/>
            <person name="Benito E.P."/>
            <person name="Benoit I."/>
            <person name="Burger G."/>
            <person name="Camino L.P."/>
            <person name="Canovas D."/>
            <person name="Cerda-Olmedo E."/>
            <person name="Cheng J.-F."/>
            <person name="Dominguez A."/>
            <person name="Elias M."/>
            <person name="Eslava A.P."/>
            <person name="Glaser F."/>
            <person name="Grimwood J."/>
            <person name="Gutierrez G."/>
            <person name="Heitman J."/>
            <person name="Henrissat B."/>
            <person name="Iturriaga E.A."/>
            <person name="Lang B.F."/>
            <person name="Lavin J.L."/>
            <person name="Lee S."/>
            <person name="Li W."/>
            <person name="Lindquist E."/>
            <person name="Lopez-Garcia S."/>
            <person name="Luque E.M."/>
            <person name="Marcos A.T."/>
            <person name="Martin J."/>
            <person name="McCluskey K."/>
            <person name="Medina H.R."/>
            <person name="Miralles-Duran A."/>
            <person name="Miyazaki A."/>
            <person name="Munoz-Torres E."/>
            <person name="Oguiza J.A."/>
            <person name="Ohm R."/>
            <person name="Olmedo M."/>
            <person name="Orejas M."/>
            <person name="Ortiz-Castellanos L."/>
            <person name="Pisabarro A.G."/>
            <person name="Rodriguez-Romero J."/>
            <person name="Ruiz-Herrera J."/>
            <person name="Ruiz-Vazquez R."/>
            <person name="Sanz C."/>
            <person name="Schackwitz W."/>
            <person name="Schmutz J."/>
            <person name="Shahriari M."/>
            <person name="Shelest E."/>
            <person name="Silva-Franco F."/>
            <person name="Soanes D."/>
            <person name="Syed K."/>
            <person name="Tagua V.G."/>
            <person name="Talbot N.J."/>
            <person name="Thon M."/>
            <person name="De vries R.P."/>
            <person name="Wiebenga A."/>
            <person name="Yadav J.S."/>
            <person name="Braun E.L."/>
            <person name="Baker S."/>
            <person name="Garre V."/>
            <person name="Horwitz B."/>
            <person name="Torres-Martinez S."/>
            <person name="Idnurm A."/>
            <person name="Herrera-Estrella A."/>
            <person name="Gabaldon T."/>
            <person name="Grigoriev I.V."/>
        </authorList>
    </citation>
    <scope>NUCLEOTIDE SEQUENCE [LARGE SCALE GENOMIC DNA]</scope>
    <source>
        <strain evidence="5">NRRL 1555(-)</strain>
    </source>
</reference>
<dbReference type="Gene3D" id="1.25.40.1030">
    <property type="match status" value="1"/>
</dbReference>
<dbReference type="STRING" id="763407.A0A162V5N1"/>
<dbReference type="GO" id="GO:0005198">
    <property type="term" value="F:structural molecule activity"/>
    <property type="evidence" value="ECO:0007669"/>
    <property type="project" value="TreeGrafter"/>
</dbReference>
<evidence type="ECO:0000256" key="3">
    <source>
        <dbReference type="ARBA" id="ARBA00022737"/>
    </source>
</evidence>
<dbReference type="InParanoid" id="A0A162V5N1"/>
<dbReference type="GO" id="GO:0070971">
    <property type="term" value="C:endoplasmic reticulum exit site"/>
    <property type="evidence" value="ECO:0007669"/>
    <property type="project" value="TreeGrafter"/>
</dbReference>
<dbReference type="VEuPathDB" id="FungiDB:PHYBLDRAFT_100890"/>
<dbReference type="Proteomes" id="UP000077315">
    <property type="component" value="Unassembled WGS sequence"/>
</dbReference>
<sequence>PQTPLVPAIPREALRLYPVDSSDTDKLITRSIVLGDFESAVQLCLDSERLSDALLLAICSGGDLLARTQKIYFERQAKKTSYLRLLESIMSEDLSSVVETASLDEWTSVVVVLCTFARTEQFGVLCEALGLRLEDAWKAENDDIEKSNAYRRHATLCYLASGNLEKVSNIWIIEQEQEAQEEKTEARLGASLQKLIEKVTVFRKAIGYEDDSL</sequence>
<name>A0A162V5N1_PHYB8</name>
<organism evidence="4 5">
    <name type="scientific">Phycomyces blakesleeanus (strain ATCC 8743b / DSM 1359 / FGSC 10004 / NBRC 33097 / NRRL 1555)</name>
    <dbReference type="NCBI Taxonomy" id="763407"/>
    <lineage>
        <taxon>Eukaryota</taxon>
        <taxon>Fungi</taxon>
        <taxon>Fungi incertae sedis</taxon>
        <taxon>Mucoromycota</taxon>
        <taxon>Mucoromycotina</taxon>
        <taxon>Mucoromycetes</taxon>
        <taxon>Mucorales</taxon>
        <taxon>Phycomycetaceae</taxon>
        <taxon>Phycomyces</taxon>
    </lineage>
</organism>
<dbReference type="PANTHER" id="PTHR13923:SF11">
    <property type="entry name" value="SECRETORY 31, ISOFORM D"/>
    <property type="match status" value="1"/>
</dbReference>
<evidence type="ECO:0000256" key="1">
    <source>
        <dbReference type="ARBA" id="ARBA00022448"/>
    </source>
</evidence>
<evidence type="ECO:0000313" key="4">
    <source>
        <dbReference type="EMBL" id="OAD80163.1"/>
    </source>
</evidence>
<dbReference type="AlphaFoldDB" id="A0A162V5N1"/>
<dbReference type="GO" id="GO:0007029">
    <property type="term" value="P:endoplasmic reticulum organization"/>
    <property type="evidence" value="ECO:0007669"/>
    <property type="project" value="TreeGrafter"/>
</dbReference>
<feature type="non-terminal residue" evidence="4">
    <location>
        <position position="213"/>
    </location>
</feature>
<keyword evidence="3" id="KW-0677">Repeat</keyword>